<evidence type="ECO:0000313" key="1">
    <source>
        <dbReference type="EMBL" id="DAF93262.1"/>
    </source>
</evidence>
<sequence>MIYNHGEVVRYEVRELAQLRLHLGNFTDDDLKTETTCITEGDKVSLLTREFDKEHKEVFTIVRGLVKEISTNMVRYGMSKQDQMKCIFIRMDCSKDGKSDIQAIKLCDVVEVHDINYAYEEIKTKEIEVVESNPEWNIESGSDKNIATVDLKTNVKLQ</sequence>
<name>A0A8S5UFU9_9CAUD</name>
<dbReference type="EMBL" id="BK016080">
    <property type="protein sequence ID" value="DAF93262.1"/>
    <property type="molecule type" value="Genomic_DNA"/>
</dbReference>
<protein>
    <submittedName>
        <fullName evidence="1">Uncharacterized protein</fullName>
    </submittedName>
</protein>
<accession>A0A8S5UFU9</accession>
<reference evidence="1" key="1">
    <citation type="journal article" date="2021" name="Proc. Natl. Acad. Sci. U.S.A.">
        <title>A Catalog of Tens of Thousands of Viruses from Human Metagenomes Reveals Hidden Associations with Chronic Diseases.</title>
        <authorList>
            <person name="Tisza M.J."/>
            <person name="Buck C.B."/>
        </authorList>
    </citation>
    <scope>NUCLEOTIDE SEQUENCE</scope>
    <source>
        <strain evidence="1">CtcyQ27</strain>
    </source>
</reference>
<organism evidence="1">
    <name type="scientific">Myoviridae sp. ctcyQ27</name>
    <dbReference type="NCBI Taxonomy" id="2825139"/>
    <lineage>
        <taxon>Viruses</taxon>
        <taxon>Duplodnaviria</taxon>
        <taxon>Heunggongvirae</taxon>
        <taxon>Uroviricota</taxon>
        <taxon>Caudoviricetes</taxon>
    </lineage>
</organism>
<proteinExistence type="predicted"/>